<evidence type="ECO:0000256" key="3">
    <source>
        <dbReference type="SAM" id="Phobius"/>
    </source>
</evidence>
<reference evidence="4 5" key="1">
    <citation type="submission" date="2021-06" db="EMBL/GenBank/DDBJ databases">
        <authorList>
            <person name="Palmer J.M."/>
        </authorList>
    </citation>
    <scope>NUCLEOTIDE SEQUENCE [LARGE SCALE GENOMIC DNA]</scope>
    <source>
        <strain evidence="4 5">GA_2019</strain>
        <tissue evidence="4">Muscle</tissue>
    </source>
</reference>
<evidence type="ECO:0000256" key="2">
    <source>
        <dbReference type="ARBA" id="ARBA00023157"/>
    </source>
</evidence>
<comment type="subcellular location">
    <subcellularLocation>
        <location evidence="1">Membrane</location>
        <topology evidence="1">Multi-pass membrane protein</topology>
    </subcellularLocation>
</comment>
<dbReference type="Gene3D" id="1.20.1250.20">
    <property type="entry name" value="MFS general substrate transporter like domains"/>
    <property type="match status" value="1"/>
</dbReference>
<accession>A0ABV0MLM0</accession>
<dbReference type="EMBL" id="JAHRIO010001416">
    <property type="protein sequence ID" value="MEQ2158952.1"/>
    <property type="molecule type" value="Genomic_DNA"/>
</dbReference>
<evidence type="ECO:0000313" key="4">
    <source>
        <dbReference type="EMBL" id="MEQ2158952.1"/>
    </source>
</evidence>
<proteinExistence type="predicted"/>
<feature type="non-terminal residue" evidence="4">
    <location>
        <position position="1"/>
    </location>
</feature>
<evidence type="ECO:0000256" key="1">
    <source>
        <dbReference type="ARBA" id="ARBA00004141"/>
    </source>
</evidence>
<dbReference type="PANTHER" id="PTHR11388:SF87">
    <property type="entry name" value="SOLUTE CARRIER ORGANIC ANION TRANSPORTER FAMILY MEMBER 2B1"/>
    <property type="match status" value="1"/>
</dbReference>
<keyword evidence="2" id="KW-1015">Disulfide bond</keyword>
<evidence type="ECO:0008006" key="6">
    <source>
        <dbReference type="Google" id="ProtNLM"/>
    </source>
</evidence>
<dbReference type="SUPFAM" id="SSF103473">
    <property type="entry name" value="MFS general substrate transporter"/>
    <property type="match status" value="1"/>
</dbReference>
<protein>
    <recommendedName>
        <fullName evidence="6">Solute carrier organic anion transporter family member 2B1</fullName>
    </recommendedName>
</protein>
<dbReference type="Pfam" id="PF03137">
    <property type="entry name" value="OATP"/>
    <property type="match status" value="1"/>
</dbReference>
<feature type="transmembrane region" description="Helical" evidence="3">
    <location>
        <begin position="63"/>
        <end position="82"/>
    </location>
</feature>
<organism evidence="4 5">
    <name type="scientific">Goodea atripinnis</name>
    <dbReference type="NCBI Taxonomy" id="208336"/>
    <lineage>
        <taxon>Eukaryota</taxon>
        <taxon>Metazoa</taxon>
        <taxon>Chordata</taxon>
        <taxon>Craniata</taxon>
        <taxon>Vertebrata</taxon>
        <taxon>Euteleostomi</taxon>
        <taxon>Actinopterygii</taxon>
        <taxon>Neopterygii</taxon>
        <taxon>Teleostei</taxon>
        <taxon>Neoteleostei</taxon>
        <taxon>Acanthomorphata</taxon>
        <taxon>Ovalentaria</taxon>
        <taxon>Atherinomorphae</taxon>
        <taxon>Cyprinodontiformes</taxon>
        <taxon>Goodeidae</taxon>
        <taxon>Goodea</taxon>
    </lineage>
</organism>
<dbReference type="InterPro" id="IPR004156">
    <property type="entry name" value="OATP"/>
</dbReference>
<comment type="caution">
    <text evidence="4">The sequence shown here is derived from an EMBL/GenBank/DDBJ whole genome shotgun (WGS) entry which is preliminary data.</text>
</comment>
<keyword evidence="3" id="KW-0472">Membrane</keyword>
<feature type="transmembrane region" description="Helical" evidence="3">
    <location>
        <begin position="102"/>
        <end position="123"/>
    </location>
</feature>
<keyword evidence="3" id="KW-1133">Transmembrane helix</keyword>
<sequence>DASVFLCRRRFGICNVRRRVKANTGAEGVTLFCACFVHKRVCEFSRRTQFRLTERWFDGFPDVFVFCHSLLQLAQLLVSGYMKSSISTIERRYGLSSQKSGILAAFNEVGNTVLIIFVSFFGSRVHRPRYIGGGALLACLASLLMAMPHFLSGKYTYTDQISCKTLCSA</sequence>
<name>A0ABV0MLM0_9TELE</name>
<feature type="transmembrane region" description="Helical" evidence="3">
    <location>
        <begin position="129"/>
        <end position="151"/>
    </location>
</feature>
<gene>
    <name evidence="4" type="ORF">GOODEAATRI_017429</name>
</gene>
<evidence type="ECO:0000313" key="5">
    <source>
        <dbReference type="Proteomes" id="UP001476798"/>
    </source>
</evidence>
<dbReference type="InterPro" id="IPR036259">
    <property type="entry name" value="MFS_trans_sf"/>
</dbReference>
<dbReference type="PANTHER" id="PTHR11388">
    <property type="entry name" value="ORGANIC ANION TRANSPORTER"/>
    <property type="match status" value="1"/>
</dbReference>
<dbReference type="Proteomes" id="UP001476798">
    <property type="component" value="Unassembled WGS sequence"/>
</dbReference>
<keyword evidence="3" id="KW-0812">Transmembrane</keyword>
<keyword evidence="5" id="KW-1185">Reference proteome</keyword>